<dbReference type="SUPFAM" id="SSF142887">
    <property type="entry name" value="PhtA domain-like"/>
    <property type="match status" value="5"/>
</dbReference>
<dbReference type="NCBIfam" id="TIGR01363">
    <property type="entry name" value="strep_his_triad"/>
    <property type="match status" value="2"/>
</dbReference>
<dbReference type="EMBL" id="AEVF01000008">
    <property type="protein sequence ID" value="EFX40748.1"/>
    <property type="molecule type" value="Genomic_DNA"/>
</dbReference>
<dbReference type="Pfam" id="PF04270">
    <property type="entry name" value="Strep_his_triad"/>
    <property type="match status" value="7"/>
</dbReference>
<feature type="compositionally biased region" description="Basic and acidic residues" evidence="2">
    <location>
        <begin position="34"/>
        <end position="52"/>
    </location>
</feature>
<dbReference type="eggNOG" id="COG4886">
    <property type="taxonomic scope" value="Bacteria"/>
</dbReference>
<evidence type="ECO:0000256" key="1">
    <source>
        <dbReference type="SAM" id="Coils"/>
    </source>
</evidence>
<dbReference type="AlphaFoldDB" id="E8KAZ5"/>
<reference evidence="4 5" key="1">
    <citation type="submission" date="2010-12" db="EMBL/GenBank/DDBJ databases">
        <authorList>
            <person name="Muzny D."/>
            <person name="Qin X."/>
            <person name="Deng J."/>
            <person name="Jiang H."/>
            <person name="Liu Y."/>
            <person name="Qu J."/>
            <person name="Song X.-Z."/>
            <person name="Zhang L."/>
            <person name="Thornton R."/>
            <person name="Coyle M."/>
            <person name="Francisco L."/>
            <person name="Jackson L."/>
            <person name="Javaid M."/>
            <person name="Korchina V."/>
            <person name="Kovar C."/>
            <person name="Mata R."/>
            <person name="Mathew T."/>
            <person name="Ngo R."/>
            <person name="Nguyen L."/>
            <person name="Nguyen N."/>
            <person name="Okwuonu G."/>
            <person name="Ongeri F."/>
            <person name="Pham C."/>
            <person name="Simmons D."/>
            <person name="Wilczek-Boney K."/>
            <person name="Hale W."/>
            <person name="Jakkamsetti A."/>
            <person name="Pham P."/>
            <person name="Ruth R."/>
            <person name="San Lucas F."/>
            <person name="Warren J."/>
            <person name="Zhang J."/>
            <person name="Zhao Z."/>
            <person name="Zhou C."/>
            <person name="Zhu D."/>
            <person name="Lee S."/>
            <person name="Bess C."/>
            <person name="Blankenburg K."/>
            <person name="Forbes L."/>
            <person name="Fu Q."/>
            <person name="Gubbala S."/>
            <person name="Hirani K."/>
            <person name="Jayaseelan J.C."/>
            <person name="Lara F."/>
            <person name="Munidasa M."/>
            <person name="Palculict T."/>
            <person name="Patil S."/>
            <person name="Pu L.-L."/>
            <person name="Saada N."/>
            <person name="Tang L."/>
            <person name="Weissenberger G."/>
            <person name="Zhu Y."/>
            <person name="Hemphill L."/>
            <person name="Shang Y."/>
            <person name="Youmans B."/>
            <person name="Ayvaz T."/>
            <person name="Ross M."/>
            <person name="Santibanez J."/>
            <person name="Aqrawi P."/>
            <person name="Gross S."/>
            <person name="Joshi V."/>
            <person name="Fowler G."/>
            <person name="Nazareth L."/>
            <person name="Reid J."/>
            <person name="Worley K."/>
            <person name="Petrosino J."/>
            <person name="Highlander S."/>
            <person name="Gibbs R."/>
        </authorList>
    </citation>
    <scope>NUCLEOTIDE SEQUENCE [LARGE SCALE GENOMIC DNA]</scope>
    <source>
        <strain evidence="4 5">ATCC 700780</strain>
    </source>
</reference>
<keyword evidence="3" id="KW-0732">Signal</keyword>
<sequence length="1113" mass="125242">MNKTKKYLAGSAVVIALSVCAYVLNQHQEAEKKEDNRVSYVDGKKNESKKNENLTPDQVSKKEGIEAEQIVVKITDQGYVTSHGDHFHYYNGKVPFDAIFSEELVMKDPSYQLRDEHIINEIKGGYIIKVDGKYYVYLKNASQAENIRTKEQIEKQKQEHTSDQKNDSKEVVAARAQGRYTTDDGYVFNASDIIEDTGDAYIVPHGGHFHYIPKSDLSAGELAAAKAYLSGNSSALSQPLSLTPNNGVSAADDGYVFNPNDIVRDTGDAYIVRHGDHYHYIPKSSLNNHQAQSNTPSLESPSNSTPNNPLPHVHHEEEEHDHGFDANRIISEDSEGFVMSHGDHNHYFFKKDLSPDQIKAAQDHLYGNKHSETIPDNHSSHKPEEHHHDNHGNHHEEEHDHGFAADRVISEDEQGFVVSHGDHNHYFYKKDLTAQQIKEAQEHLKGKTEVKPNPSDDHHDEDGHDHHHGEDHDHGFDADRVISEDEQGFVVSHGDHAHYFFKKDLSAEQIKAAQDHLHGHQQTEPVKPLAKTVESFSRDASDEEKIAYISKTYGVPLEAIRISNGFFVFGNPDQAYDPTHIHPYAVRKEHVRIPLQTGDAELDFLNELYTTALRDGVSPYSLQVENGSFVIPHGDHNHYIKVQTKGYEVALKNKIPALQSTYQPGAFDEKAVQYKIDQLLAESREVYKDKPILQRQIELALGQFSENMKKLSTNSTAGYLAALDLFDKQYIHIDSSVKPTEISPLDKKYQALVDKINTLDTDAYGLPKKDLLTQLQENKLAQDEAGLDAVEAKLQALQDFNDRTGVTTVEYIKYFYQHLSDNHLNDTLRNKVANLTWTLYQSQSFLKATDLNKLFPEIYQTKLEVEEALKNEPVASKASETILDTEKVDGHSAKTAVYEFLKGLYDDIKPEEQSNHVLKGQVEELLTKAEELVNQVNEEGVKASLSDEVKNLKAALEKEDADLDELNTQVQDLLKRISLTIQNERDNSKQDPEVLVLYQKLYNGVIALHSYLEMNNGSDADFEKVDALFDKLAAASKDKQALLAVAQEIVLLNQELRSKVTPSQETPVEAKQETPGQASTDEQVEASSVQTTTENTSETTTELNPESTEKVAE</sequence>
<gene>
    <name evidence="4" type="ORF">HMPREF9180_0727</name>
</gene>
<dbReference type="HOGENOM" id="CLU_282116_0_0_9"/>
<keyword evidence="5" id="KW-1185">Reference proteome</keyword>
<proteinExistence type="predicted"/>
<feature type="region of interest" description="Disordered" evidence="2">
    <location>
        <begin position="443"/>
        <end position="476"/>
    </location>
</feature>
<feature type="compositionally biased region" description="Low complexity" evidence="2">
    <location>
        <begin position="1091"/>
        <end position="1106"/>
    </location>
</feature>
<dbReference type="Gene3D" id="3.10.50.90">
    <property type="match status" value="6"/>
</dbReference>
<feature type="compositionally biased region" description="Basic and acidic residues" evidence="2">
    <location>
        <begin position="369"/>
        <end position="400"/>
    </location>
</feature>
<evidence type="ECO:0000313" key="4">
    <source>
        <dbReference type="EMBL" id="EFX40748.1"/>
    </source>
</evidence>
<name>E8KAZ5_9STRE</name>
<dbReference type="RefSeq" id="WP_006145489.1">
    <property type="nucleotide sequence ID" value="NZ_GL732463.1"/>
</dbReference>
<keyword evidence="1" id="KW-0175">Coiled coil</keyword>
<accession>E8KAZ5</accession>
<dbReference type="InterPro" id="IPR023832">
    <property type="entry name" value="His_triad_protein"/>
</dbReference>
<feature type="compositionally biased region" description="Low complexity" evidence="2">
    <location>
        <begin position="293"/>
        <end position="311"/>
    </location>
</feature>
<feature type="chain" id="PRO_5038608330" description="Histidine triad protein" evidence="3">
    <location>
        <begin position="22"/>
        <end position="1113"/>
    </location>
</feature>
<dbReference type="InterPro" id="IPR037228">
    <property type="entry name" value="PhtA_dom_sf"/>
</dbReference>
<evidence type="ECO:0008006" key="6">
    <source>
        <dbReference type="Google" id="ProtNLM"/>
    </source>
</evidence>
<feature type="signal peptide" evidence="3">
    <location>
        <begin position="1"/>
        <end position="21"/>
    </location>
</feature>
<dbReference type="Proteomes" id="UP000010304">
    <property type="component" value="Unassembled WGS sequence"/>
</dbReference>
<feature type="region of interest" description="Disordered" evidence="2">
    <location>
        <begin position="282"/>
        <end position="321"/>
    </location>
</feature>
<organism evidence="4 5">
    <name type="scientific">Streptococcus peroris ATCC 700780</name>
    <dbReference type="NCBI Taxonomy" id="888746"/>
    <lineage>
        <taxon>Bacteria</taxon>
        <taxon>Bacillati</taxon>
        <taxon>Bacillota</taxon>
        <taxon>Bacilli</taxon>
        <taxon>Lactobacillales</taxon>
        <taxon>Streptococcaceae</taxon>
        <taxon>Streptococcus</taxon>
    </lineage>
</organism>
<comment type="caution">
    <text evidence="4">The sequence shown here is derived from an EMBL/GenBank/DDBJ whole genome shotgun (WGS) entry which is preliminary data.</text>
</comment>
<feature type="coiled-coil region" evidence="1">
    <location>
        <begin position="915"/>
        <end position="983"/>
    </location>
</feature>
<feature type="region of interest" description="Disordered" evidence="2">
    <location>
        <begin position="1059"/>
        <end position="1113"/>
    </location>
</feature>
<evidence type="ECO:0000313" key="5">
    <source>
        <dbReference type="Proteomes" id="UP000010304"/>
    </source>
</evidence>
<evidence type="ECO:0000256" key="2">
    <source>
        <dbReference type="SAM" id="MobiDB-lite"/>
    </source>
</evidence>
<dbReference type="STRING" id="888746.HMPREF9180_0727"/>
<feature type="region of interest" description="Disordered" evidence="2">
    <location>
        <begin position="34"/>
        <end position="60"/>
    </location>
</feature>
<dbReference type="InterPro" id="IPR006270">
    <property type="entry name" value="Strep_his_triad_rpt"/>
</dbReference>
<protein>
    <recommendedName>
        <fullName evidence="6">Histidine triad protein</fullName>
    </recommendedName>
</protein>
<evidence type="ECO:0000256" key="3">
    <source>
        <dbReference type="SAM" id="SignalP"/>
    </source>
</evidence>
<feature type="compositionally biased region" description="Polar residues" evidence="2">
    <location>
        <begin position="1074"/>
        <end position="1090"/>
    </location>
</feature>
<feature type="region of interest" description="Disordered" evidence="2">
    <location>
        <begin position="368"/>
        <end position="400"/>
    </location>
</feature>
<dbReference type="OrthoDB" id="3264350at2"/>